<dbReference type="Gene3D" id="3.90.920.10">
    <property type="entry name" value="DNA primase, PRIM domain"/>
    <property type="match status" value="1"/>
</dbReference>
<name>A0A7T5ENX4_9BACL</name>
<accession>A0A7T5ENX4</accession>
<keyword evidence="5" id="KW-1185">Reference proteome</keyword>
<evidence type="ECO:0000259" key="1">
    <source>
        <dbReference type="Pfam" id="PF21686"/>
    </source>
</evidence>
<dbReference type="PANTHER" id="PTHR42705:SF2">
    <property type="entry name" value="BIFUNCTIONAL NON-HOMOLOGOUS END JOINING PROTEIN LIGD"/>
    <property type="match status" value="1"/>
</dbReference>
<reference evidence="2 4" key="1">
    <citation type="submission" date="2020-12" db="EMBL/GenBank/DDBJ databases">
        <title>strain FJAT-54423T represents a novel species of the genus Brevibacillus.</title>
        <authorList>
            <person name="Tang R."/>
        </authorList>
    </citation>
    <scope>NUCLEOTIDE SEQUENCE [LARGE SCALE GENOMIC DNA]</scope>
    <source>
        <strain evidence="2 4">FJAT-54423</strain>
    </source>
</reference>
<evidence type="ECO:0000313" key="4">
    <source>
        <dbReference type="Proteomes" id="UP000595847"/>
    </source>
</evidence>
<dbReference type="EC" id="6.5.1.1" evidence="2"/>
<dbReference type="GO" id="GO:0003910">
    <property type="term" value="F:DNA ligase (ATP) activity"/>
    <property type="evidence" value="ECO:0007669"/>
    <property type="project" value="UniProtKB-EC"/>
</dbReference>
<dbReference type="PANTHER" id="PTHR42705">
    <property type="entry name" value="BIFUNCTIONAL NON-HOMOLOGOUS END JOINING PROTEIN LIGD"/>
    <property type="match status" value="1"/>
</dbReference>
<feature type="domain" description="DNA ligase D polymerase" evidence="1">
    <location>
        <begin position="39"/>
        <end position="284"/>
    </location>
</feature>
<proteinExistence type="predicted"/>
<gene>
    <name evidence="2" type="primary">ligD</name>
    <name evidence="2" type="ORF">JD108_09445</name>
    <name evidence="3" type="ORF">KDJ56_09140</name>
</gene>
<protein>
    <submittedName>
        <fullName evidence="2">Non-homologous end-joining DNA ligase</fullName>
        <ecNumber evidence="2">6.5.1.1</ecNumber>
    </submittedName>
</protein>
<evidence type="ECO:0000313" key="2">
    <source>
        <dbReference type="EMBL" id="QQE76060.1"/>
    </source>
</evidence>
<dbReference type="AlphaFoldDB" id="A0A7T5ENX4"/>
<dbReference type="InterPro" id="IPR014145">
    <property type="entry name" value="LigD_pol_dom"/>
</dbReference>
<organism evidence="2 4">
    <name type="scientific">Brevibacillus composti</name>
    <dbReference type="NCBI Taxonomy" id="2796470"/>
    <lineage>
        <taxon>Bacteria</taxon>
        <taxon>Bacillati</taxon>
        <taxon>Bacillota</taxon>
        <taxon>Bacilli</taxon>
        <taxon>Bacillales</taxon>
        <taxon>Paenibacillaceae</taxon>
        <taxon>Brevibacillus</taxon>
    </lineage>
</organism>
<sequence>MRGGPGLPTETCDLVVTIEGKELTITNPTKPLWPEANVTKMDYIRYLLEVATPFLAYTQNRLLTVIRYPHGIHDKHFYQKNLPDYAPDWIATKQWENSLYPLCNDVATMVWMANQAALEWHVSFHLASDERPTELVFDLDPSTPDFPPVIETALLLKELLDDLQLPAVPKTSGATGLQIYIPIQPRYTFEQTRMVGQFMATYLAEKRPDLITLERLVKNRGTKLYIDYLQPWRGKTLTAPYSTRARREATVSTPLLWEELPHIHPTDFTVHTVPARLKQRGDLFAPVHDQRRRASLDPILSFLQRKR</sequence>
<dbReference type="EMBL" id="CP066308">
    <property type="protein sequence ID" value="QQE76060.1"/>
    <property type="molecule type" value="Genomic_DNA"/>
</dbReference>
<dbReference type="NCBIfam" id="TIGR02778">
    <property type="entry name" value="ligD_pol"/>
    <property type="match status" value="1"/>
</dbReference>
<dbReference type="KEGG" id="bcop:JD108_09445"/>
<dbReference type="Proteomes" id="UP000595847">
    <property type="component" value="Chromosome"/>
</dbReference>
<dbReference type="EMBL" id="CP073708">
    <property type="protein sequence ID" value="QUO43088.1"/>
    <property type="molecule type" value="Genomic_DNA"/>
</dbReference>
<dbReference type="Proteomes" id="UP000677234">
    <property type="component" value="Chromosome"/>
</dbReference>
<keyword evidence="2" id="KW-0436">Ligase</keyword>
<dbReference type="InterPro" id="IPR052171">
    <property type="entry name" value="NHEJ_LigD"/>
</dbReference>
<evidence type="ECO:0000313" key="5">
    <source>
        <dbReference type="Proteomes" id="UP000677234"/>
    </source>
</evidence>
<dbReference type="Pfam" id="PF21686">
    <property type="entry name" value="LigD_Prim-Pol"/>
    <property type="match status" value="1"/>
</dbReference>
<evidence type="ECO:0000313" key="3">
    <source>
        <dbReference type="EMBL" id="QUO43088.1"/>
    </source>
</evidence>
<reference evidence="3" key="2">
    <citation type="submission" date="2021-04" db="EMBL/GenBank/DDBJ databases">
        <title>Brevibacillus composti FJAT-54423, complete genome.</title>
        <authorList>
            <person name="Tang R."/>
        </authorList>
    </citation>
    <scope>NUCLEOTIDE SEQUENCE</scope>
    <source>
        <strain evidence="3">FJAT-54424</strain>
    </source>
</reference>